<dbReference type="PANTHER" id="PTHR36573">
    <property type="entry name" value="INTERMEMBRANE PHOSPHOLIPID TRANSPORT SYSTEM BINDING PROTEIN MLAC"/>
    <property type="match status" value="1"/>
</dbReference>
<gene>
    <name evidence="1" type="ORF">METZ01_LOCUS305433</name>
</gene>
<dbReference type="AlphaFoldDB" id="A0A382MUM8"/>
<dbReference type="EMBL" id="UINC01096029">
    <property type="protein sequence ID" value="SVC52579.1"/>
    <property type="molecule type" value="Genomic_DNA"/>
</dbReference>
<evidence type="ECO:0008006" key="2">
    <source>
        <dbReference type="Google" id="ProtNLM"/>
    </source>
</evidence>
<dbReference type="Pfam" id="PF05494">
    <property type="entry name" value="MlaC"/>
    <property type="match status" value="1"/>
</dbReference>
<reference evidence="1" key="1">
    <citation type="submission" date="2018-05" db="EMBL/GenBank/DDBJ databases">
        <authorList>
            <person name="Lanie J.A."/>
            <person name="Ng W.-L."/>
            <person name="Kazmierczak K.M."/>
            <person name="Andrzejewski T.M."/>
            <person name="Davidsen T.M."/>
            <person name="Wayne K.J."/>
            <person name="Tettelin H."/>
            <person name="Glass J.I."/>
            <person name="Rusch D."/>
            <person name="Podicherti R."/>
            <person name="Tsui H.-C.T."/>
            <person name="Winkler M.E."/>
        </authorList>
    </citation>
    <scope>NUCLEOTIDE SEQUENCE</scope>
</reference>
<name>A0A382MUM8_9ZZZZ</name>
<accession>A0A382MUM8</accession>
<dbReference type="PANTHER" id="PTHR36573:SF1">
    <property type="entry name" value="INTERMEMBRANE PHOSPHOLIPID TRANSPORT SYSTEM BINDING PROTEIN MLAC"/>
    <property type="match status" value="1"/>
</dbReference>
<dbReference type="PIRSF" id="PIRSF004649">
    <property type="entry name" value="MlaC"/>
    <property type="match status" value="1"/>
</dbReference>
<organism evidence="1">
    <name type="scientific">marine metagenome</name>
    <dbReference type="NCBI Taxonomy" id="408172"/>
    <lineage>
        <taxon>unclassified sequences</taxon>
        <taxon>metagenomes</taxon>
        <taxon>ecological metagenomes</taxon>
    </lineage>
</organism>
<protein>
    <recommendedName>
        <fullName evidence="2">Toluene tolerance protein</fullName>
    </recommendedName>
</protein>
<sequence>MRQLFTQFSLILLSYLLVAQLVKSETPQLYVEKIHDDIIQVVIEKQSIYEDRPEEFIKSISKSLEPLVDFKRISRNVMGKHYKMASQDQRDKFQEIFKSTLLETYSKTLAEFKNEEIRIIPSINSSNKPNREKVHLEIVTSTKIYPAFYDMYLNKKNQWKLINIVINGVNLGVTFRNQFYSLMKDQENDIDKVIDLWIASF</sequence>
<evidence type="ECO:0000313" key="1">
    <source>
        <dbReference type="EMBL" id="SVC52579.1"/>
    </source>
</evidence>
<dbReference type="Gene3D" id="3.10.450.710">
    <property type="entry name" value="Tgt2/MlaC"/>
    <property type="match status" value="1"/>
</dbReference>
<dbReference type="InterPro" id="IPR042245">
    <property type="entry name" value="Tgt2/MlaC_sf"/>
</dbReference>
<proteinExistence type="predicted"/>
<dbReference type="InterPro" id="IPR008869">
    <property type="entry name" value="MlaC/ttg2D"/>
</dbReference>